<dbReference type="InterPro" id="IPR050351">
    <property type="entry name" value="BphY/WalK/GraS-like"/>
</dbReference>
<proteinExistence type="predicted"/>
<dbReference type="InterPro" id="IPR003661">
    <property type="entry name" value="HisK_dim/P_dom"/>
</dbReference>
<sequence length="554" mass="61340">MSLPEAADHLPEDFFTELFNEPAAALSAAENERLRGAGFLTRVLDHLPGLVSYFDHHLVCHYANHAQLRHLPHPADSAVGLAVQQVFVPELLEAMLPGLAQALRGVPQAFEARVGHAQRGHWVASGQLVPDVDGDRVLGLYCHIADISAERLPDAPAAPLTQPTQPLGEHLSDGERRLRLMLDGLRDHAVYFLDTEGRVSEWTSSAERLLGHAAYDVLGTDARRFDAPDVREDERLDAELALERAALFGQFESTGWRQRQDGSRFWGHTVLTALRGADGEPLGFSALTRDMTEVRRLQELLQDLNQTLEVRVQDRTRQLLEANRDLESFSSSVSHDLRAPLRHITSFIAILQEHLAEQADDTTRKHLNTIADAAQRMGALIEGLLAFSRLGLAPLQKREVGMATQVSASINRLTHDIGAQQVDWAIAPDLPAVLGDPLLISQVWDNLLSNALKYSRQRERSVVQVGWHPDAERGCVYWVRDNGVGFEPRQAHRLFGVFQRLHRASEFEGTGIGLALCRRILERHGGHIWAESTPGEGSCFYFALPPGGGACLPP</sequence>
<dbReference type="Pfam" id="PF00989">
    <property type="entry name" value="PAS"/>
    <property type="match status" value="1"/>
</dbReference>
<dbReference type="InterPro" id="IPR035965">
    <property type="entry name" value="PAS-like_dom_sf"/>
</dbReference>
<dbReference type="InterPro" id="IPR003594">
    <property type="entry name" value="HATPase_dom"/>
</dbReference>
<dbReference type="PROSITE" id="PS50113">
    <property type="entry name" value="PAC"/>
    <property type="match status" value="1"/>
</dbReference>
<keyword evidence="3" id="KW-0597">Phosphoprotein</keyword>
<dbReference type="InterPro" id="IPR036097">
    <property type="entry name" value="HisK_dim/P_sf"/>
</dbReference>
<feature type="domain" description="PAC" evidence="9">
    <location>
        <begin position="249"/>
        <end position="303"/>
    </location>
</feature>
<dbReference type="InterPro" id="IPR000014">
    <property type="entry name" value="PAS"/>
</dbReference>
<dbReference type="PROSITE" id="PS50112">
    <property type="entry name" value="PAS"/>
    <property type="match status" value="1"/>
</dbReference>
<comment type="catalytic activity">
    <reaction evidence="1">
        <text>ATP + protein L-histidine = ADP + protein N-phospho-L-histidine.</text>
        <dbReference type="EC" id="2.7.13.3"/>
    </reaction>
</comment>
<dbReference type="NCBIfam" id="TIGR00229">
    <property type="entry name" value="sensory_box"/>
    <property type="match status" value="1"/>
</dbReference>
<dbReference type="EMBL" id="JBHTBZ010000034">
    <property type="protein sequence ID" value="MFC7461240.1"/>
    <property type="molecule type" value="Genomic_DNA"/>
</dbReference>
<evidence type="ECO:0000313" key="11">
    <source>
        <dbReference type="Proteomes" id="UP001596457"/>
    </source>
</evidence>
<name>A0ABW2SDL0_9BURK</name>
<dbReference type="Gene3D" id="3.30.450.20">
    <property type="entry name" value="PAS domain"/>
    <property type="match status" value="2"/>
</dbReference>
<dbReference type="InterPro" id="IPR005467">
    <property type="entry name" value="His_kinase_dom"/>
</dbReference>
<organism evidence="10 11">
    <name type="scientific">Hydrogenophaga defluvii</name>
    <dbReference type="NCBI Taxonomy" id="249410"/>
    <lineage>
        <taxon>Bacteria</taxon>
        <taxon>Pseudomonadati</taxon>
        <taxon>Pseudomonadota</taxon>
        <taxon>Betaproteobacteria</taxon>
        <taxon>Burkholderiales</taxon>
        <taxon>Comamonadaceae</taxon>
        <taxon>Hydrogenophaga</taxon>
    </lineage>
</organism>
<dbReference type="InterPro" id="IPR036890">
    <property type="entry name" value="HATPase_C_sf"/>
</dbReference>
<dbReference type="InterPro" id="IPR004358">
    <property type="entry name" value="Sig_transdc_His_kin-like_C"/>
</dbReference>
<feature type="domain" description="Histidine kinase" evidence="7">
    <location>
        <begin position="332"/>
        <end position="548"/>
    </location>
</feature>
<dbReference type="Pfam" id="PF00512">
    <property type="entry name" value="HisKA"/>
    <property type="match status" value="1"/>
</dbReference>
<dbReference type="SMART" id="SM00387">
    <property type="entry name" value="HATPase_c"/>
    <property type="match status" value="1"/>
</dbReference>
<dbReference type="InterPro" id="IPR013767">
    <property type="entry name" value="PAS_fold"/>
</dbReference>
<dbReference type="SMART" id="SM00091">
    <property type="entry name" value="PAS"/>
    <property type="match status" value="2"/>
</dbReference>
<dbReference type="SMART" id="SM00388">
    <property type="entry name" value="HisKA"/>
    <property type="match status" value="1"/>
</dbReference>
<gene>
    <name evidence="10" type="ORF">ACFQU0_12470</name>
</gene>
<dbReference type="SUPFAM" id="SSF55874">
    <property type="entry name" value="ATPase domain of HSP90 chaperone/DNA topoisomerase II/histidine kinase"/>
    <property type="match status" value="1"/>
</dbReference>
<dbReference type="InterPro" id="IPR000700">
    <property type="entry name" value="PAS-assoc_C"/>
</dbReference>
<evidence type="ECO:0000256" key="4">
    <source>
        <dbReference type="ARBA" id="ARBA00022679"/>
    </source>
</evidence>
<evidence type="ECO:0000256" key="2">
    <source>
        <dbReference type="ARBA" id="ARBA00012438"/>
    </source>
</evidence>
<reference evidence="11" key="1">
    <citation type="journal article" date="2019" name="Int. J. Syst. Evol. Microbiol.">
        <title>The Global Catalogue of Microorganisms (GCM) 10K type strain sequencing project: providing services to taxonomists for standard genome sequencing and annotation.</title>
        <authorList>
            <consortium name="The Broad Institute Genomics Platform"/>
            <consortium name="The Broad Institute Genome Sequencing Center for Infectious Disease"/>
            <person name="Wu L."/>
            <person name="Ma J."/>
        </authorList>
    </citation>
    <scope>NUCLEOTIDE SEQUENCE [LARGE SCALE GENOMIC DNA]</scope>
    <source>
        <strain evidence="11">CCUG 53903</strain>
    </source>
</reference>
<dbReference type="Pfam" id="PF02518">
    <property type="entry name" value="HATPase_c"/>
    <property type="match status" value="1"/>
</dbReference>
<dbReference type="SUPFAM" id="SSF55785">
    <property type="entry name" value="PYP-like sensor domain (PAS domain)"/>
    <property type="match status" value="2"/>
</dbReference>
<dbReference type="Gene3D" id="1.10.287.130">
    <property type="match status" value="1"/>
</dbReference>
<dbReference type="GO" id="GO:0005524">
    <property type="term" value="F:ATP binding"/>
    <property type="evidence" value="ECO:0007669"/>
    <property type="project" value="UniProtKB-KW"/>
</dbReference>
<keyword evidence="5" id="KW-0418">Kinase</keyword>
<accession>A0ABW2SDL0</accession>
<keyword evidence="6" id="KW-0472">Membrane</keyword>
<feature type="domain" description="PAS" evidence="8">
    <location>
        <begin position="174"/>
        <end position="245"/>
    </location>
</feature>
<evidence type="ECO:0000256" key="1">
    <source>
        <dbReference type="ARBA" id="ARBA00000085"/>
    </source>
</evidence>
<keyword evidence="10" id="KW-0067">ATP-binding</keyword>
<dbReference type="Proteomes" id="UP001596457">
    <property type="component" value="Unassembled WGS sequence"/>
</dbReference>
<evidence type="ECO:0000259" key="7">
    <source>
        <dbReference type="PROSITE" id="PS50109"/>
    </source>
</evidence>
<comment type="caution">
    <text evidence="10">The sequence shown here is derived from an EMBL/GenBank/DDBJ whole genome shotgun (WGS) entry which is preliminary data.</text>
</comment>
<keyword evidence="11" id="KW-1185">Reference proteome</keyword>
<protein>
    <recommendedName>
        <fullName evidence="2">histidine kinase</fullName>
        <ecNumber evidence="2">2.7.13.3</ecNumber>
    </recommendedName>
</protein>
<evidence type="ECO:0000256" key="3">
    <source>
        <dbReference type="ARBA" id="ARBA00022553"/>
    </source>
</evidence>
<dbReference type="EC" id="2.7.13.3" evidence="2"/>
<dbReference type="RefSeq" id="WP_382201229.1">
    <property type="nucleotide sequence ID" value="NZ_JBHTBZ010000034.1"/>
</dbReference>
<evidence type="ECO:0000259" key="8">
    <source>
        <dbReference type="PROSITE" id="PS50112"/>
    </source>
</evidence>
<dbReference type="Pfam" id="PF08448">
    <property type="entry name" value="PAS_4"/>
    <property type="match status" value="1"/>
</dbReference>
<dbReference type="CDD" id="cd00082">
    <property type="entry name" value="HisKA"/>
    <property type="match status" value="1"/>
</dbReference>
<evidence type="ECO:0000256" key="5">
    <source>
        <dbReference type="ARBA" id="ARBA00022777"/>
    </source>
</evidence>
<dbReference type="PANTHER" id="PTHR42878">
    <property type="entry name" value="TWO-COMPONENT HISTIDINE KINASE"/>
    <property type="match status" value="1"/>
</dbReference>
<keyword evidence="4" id="KW-0808">Transferase</keyword>
<dbReference type="PROSITE" id="PS50109">
    <property type="entry name" value="HIS_KIN"/>
    <property type="match status" value="1"/>
</dbReference>
<evidence type="ECO:0000259" key="9">
    <source>
        <dbReference type="PROSITE" id="PS50113"/>
    </source>
</evidence>
<dbReference type="CDD" id="cd00130">
    <property type="entry name" value="PAS"/>
    <property type="match status" value="2"/>
</dbReference>
<evidence type="ECO:0000313" key="10">
    <source>
        <dbReference type="EMBL" id="MFC7461240.1"/>
    </source>
</evidence>
<dbReference type="PANTHER" id="PTHR42878:SF15">
    <property type="entry name" value="BACTERIOPHYTOCHROME"/>
    <property type="match status" value="1"/>
</dbReference>
<dbReference type="SUPFAM" id="SSF47384">
    <property type="entry name" value="Homodimeric domain of signal transducing histidine kinase"/>
    <property type="match status" value="1"/>
</dbReference>
<dbReference type="Gene3D" id="3.30.565.10">
    <property type="entry name" value="Histidine kinase-like ATPase, C-terminal domain"/>
    <property type="match status" value="1"/>
</dbReference>
<evidence type="ECO:0000256" key="6">
    <source>
        <dbReference type="ARBA" id="ARBA00023136"/>
    </source>
</evidence>
<dbReference type="PRINTS" id="PR00344">
    <property type="entry name" value="BCTRLSENSOR"/>
</dbReference>
<keyword evidence="10" id="KW-0547">Nucleotide-binding</keyword>
<dbReference type="InterPro" id="IPR013656">
    <property type="entry name" value="PAS_4"/>
</dbReference>